<organism evidence="3 4">
    <name type="scientific">Methyloceanibacter stevinii</name>
    <dbReference type="NCBI Taxonomy" id="1774970"/>
    <lineage>
        <taxon>Bacteria</taxon>
        <taxon>Pseudomonadati</taxon>
        <taxon>Pseudomonadota</taxon>
        <taxon>Alphaproteobacteria</taxon>
        <taxon>Hyphomicrobiales</taxon>
        <taxon>Hyphomicrobiaceae</taxon>
        <taxon>Methyloceanibacter</taxon>
    </lineage>
</organism>
<reference evidence="3 4" key="1">
    <citation type="journal article" date="2016" name="Environ. Microbiol.">
        <title>New Methyloceanibacter diversity from North Sea sediments includes methanotroph containing solely the soluble methane monooxygenase.</title>
        <authorList>
            <person name="Vekeman B."/>
            <person name="Kerckhof F.M."/>
            <person name="Cremers G."/>
            <person name="de Vos P."/>
            <person name="Vandamme P."/>
            <person name="Boon N."/>
            <person name="Op den Camp H.J."/>
            <person name="Heylen K."/>
        </authorList>
    </citation>
    <scope>NUCLEOTIDE SEQUENCE [LARGE SCALE GENOMIC DNA]</scope>
    <source>
        <strain evidence="3 4">R-67176</strain>
    </source>
</reference>
<comment type="caution">
    <text evidence="3">The sequence shown here is derived from an EMBL/GenBank/DDBJ whole genome shotgun (WGS) entry which is preliminary data.</text>
</comment>
<keyword evidence="4" id="KW-1185">Reference proteome</keyword>
<protein>
    <recommendedName>
        <fullName evidence="2">YdbS-like PH domain-containing protein</fullName>
    </recommendedName>
</protein>
<keyword evidence="1" id="KW-0812">Transmembrane</keyword>
<dbReference type="Proteomes" id="UP000094172">
    <property type="component" value="Unassembled WGS sequence"/>
</dbReference>
<name>A0A1E3VJ85_9HYPH</name>
<evidence type="ECO:0000313" key="4">
    <source>
        <dbReference type="Proteomes" id="UP000094172"/>
    </source>
</evidence>
<dbReference type="InterPro" id="IPR005182">
    <property type="entry name" value="YdbS-like_PH"/>
</dbReference>
<evidence type="ECO:0000259" key="2">
    <source>
        <dbReference type="Pfam" id="PF03703"/>
    </source>
</evidence>
<feature type="transmembrane region" description="Helical" evidence="1">
    <location>
        <begin position="20"/>
        <end position="43"/>
    </location>
</feature>
<sequence>MAGTVIYEAHPAMFRASPFYFILCVLLIAVFGLGIILLLYWYLKCQATSLTVTDHELLYEKGILSKERLAVALRHVRSVQVNQSFLNRIFGVGEVIIATAGDEPEFSVGELPEPHEVREAISRAQASQLDD</sequence>
<dbReference type="STRING" id="1774970.AUC70_12035"/>
<gene>
    <name evidence="3" type="ORF">AUC70_12035</name>
</gene>
<feature type="domain" description="YdbS-like PH" evidence="2">
    <location>
        <begin position="46"/>
        <end position="121"/>
    </location>
</feature>
<keyword evidence="1" id="KW-1133">Transmembrane helix</keyword>
<dbReference type="EMBL" id="LPWE01000014">
    <property type="protein sequence ID" value="ODR93578.1"/>
    <property type="molecule type" value="Genomic_DNA"/>
</dbReference>
<keyword evidence="1" id="KW-0472">Membrane</keyword>
<accession>A0A1E3VJ85</accession>
<dbReference type="AlphaFoldDB" id="A0A1E3VJ85"/>
<evidence type="ECO:0000313" key="3">
    <source>
        <dbReference type="EMBL" id="ODR93578.1"/>
    </source>
</evidence>
<dbReference type="Pfam" id="PF03703">
    <property type="entry name" value="bPH_2"/>
    <property type="match status" value="1"/>
</dbReference>
<proteinExistence type="predicted"/>
<dbReference type="PANTHER" id="PTHR37938">
    <property type="entry name" value="BLL0215 PROTEIN"/>
    <property type="match status" value="1"/>
</dbReference>
<dbReference type="RefSeq" id="WP_069445643.1">
    <property type="nucleotide sequence ID" value="NZ_LPWE01000014.1"/>
</dbReference>
<evidence type="ECO:0000256" key="1">
    <source>
        <dbReference type="SAM" id="Phobius"/>
    </source>
</evidence>
<dbReference type="PANTHER" id="PTHR37938:SF1">
    <property type="entry name" value="BLL0215 PROTEIN"/>
    <property type="match status" value="1"/>
</dbReference>